<feature type="region of interest" description="Disordered" evidence="1">
    <location>
        <begin position="106"/>
        <end position="131"/>
    </location>
</feature>
<dbReference type="Pfam" id="PF00903">
    <property type="entry name" value="Glyoxalase"/>
    <property type="match status" value="1"/>
</dbReference>
<dbReference type="Gene3D" id="3.10.180.10">
    <property type="entry name" value="2,3-Dihydroxybiphenyl 1,2-Dioxygenase, domain 1"/>
    <property type="match status" value="1"/>
</dbReference>
<evidence type="ECO:0000313" key="3">
    <source>
        <dbReference type="EMBL" id="MBE7699654.1"/>
    </source>
</evidence>
<name>A0A9D5YZ39_9CELL</name>
<dbReference type="SUPFAM" id="SSF54593">
    <property type="entry name" value="Glyoxalase/Bleomycin resistance protein/Dihydroxybiphenyl dioxygenase"/>
    <property type="match status" value="1"/>
</dbReference>
<gene>
    <name evidence="3" type="ORF">H9623_04930</name>
</gene>
<proteinExistence type="predicted"/>
<dbReference type="Proteomes" id="UP000822993">
    <property type="component" value="Unassembled WGS sequence"/>
</dbReference>
<evidence type="ECO:0000313" key="4">
    <source>
        <dbReference type="Proteomes" id="UP000822993"/>
    </source>
</evidence>
<evidence type="ECO:0000256" key="1">
    <source>
        <dbReference type="SAM" id="MobiDB-lite"/>
    </source>
</evidence>
<dbReference type="EMBL" id="JACSPN010000004">
    <property type="protein sequence ID" value="MBE7699654.1"/>
    <property type="molecule type" value="Genomic_DNA"/>
</dbReference>
<sequence>MFRTLFPILVTTDLDRSLGFYRDLLRGTVTYQFPDDGPPVYVSVTVGDGSLGIGVDRESADVGRTHLWVTVDDCDQAVAHLAAAGVVVVSPPEDQPWGERVARVLDPDGNQVSLGQEAAEDPEPDGPTGLS</sequence>
<protein>
    <submittedName>
        <fullName evidence="3">VOC family protein</fullName>
    </submittedName>
</protein>
<accession>A0A9D5YZ39</accession>
<organism evidence="3 4">
    <name type="scientific">Oerskovia douganii</name>
    <dbReference type="NCBI Taxonomy" id="2762210"/>
    <lineage>
        <taxon>Bacteria</taxon>
        <taxon>Bacillati</taxon>
        <taxon>Actinomycetota</taxon>
        <taxon>Actinomycetes</taxon>
        <taxon>Micrococcales</taxon>
        <taxon>Cellulomonadaceae</taxon>
        <taxon>Oerskovia</taxon>
    </lineage>
</organism>
<comment type="caution">
    <text evidence="3">The sequence shown here is derived from an EMBL/GenBank/DDBJ whole genome shotgun (WGS) entry which is preliminary data.</text>
</comment>
<dbReference type="RefSeq" id="WP_193718944.1">
    <property type="nucleotide sequence ID" value="NZ_JACSPN010000004.1"/>
</dbReference>
<dbReference type="InterPro" id="IPR029068">
    <property type="entry name" value="Glyas_Bleomycin-R_OHBP_Dase"/>
</dbReference>
<reference evidence="3 4" key="1">
    <citation type="submission" date="2020-08" db="EMBL/GenBank/DDBJ databases">
        <title>A Genomic Blueprint of the Chicken Gut Microbiome.</title>
        <authorList>
            <person name="Gilroy R."/>
            <person name="Ravi A."/>
            <person name="Getino M."/>
            <person name="Pursley I."/>
            <person name="Horton D.L."/>
            <person name="Alikhan N.-F."/>
            <person name="Baker D."/>
            <person name="Gharbi K."/>
            <person name="Hall N."/>
            <person name="Watson M."/>
            <person name="Adriaenssens E.M."/>
            <person name="Foster-Nyarko E."/>
            <person name="Jarju S."/>
            <person name="Secka A."/>
            <person name="Antonio M."/>
            <person name="Oren A."/>
            <person name="Chaudhuri R."/>
            <person name="La Ragione R.M."/>
            <person name="Hildebrand F."/>
            <person name="Pallen M.J."/>
        </authorList>
    </citation>
    <scope>NUCLEOTIDE SEQUENCE [LARGE SCALE GENOMIC DNA]</scope>
    <source>
        <strain evidence="3 4">Sa1BUA8</strain>
    </source>
</reference>
<dbReference type="InterPro" id="IPR004360">
    <property type="entry name" value="Glyas_Fos-R_dOase_dom"/>
</dbReference>
<dbReference type="InterPro" id="IPR037523">
    <property type="entry name" value="VOC_core"/>
</dbReference>
<feature type="domain" description="VOC" evidence="2">
    <location>
        <begin position="3"/>
        <end position="117"/>
    </location>
</feature>
<dbReference type="AlphaFoldDB" id="A0A9D5YZ39"/>
<evidence type="ECO:0000259" key="2">
    <source>
        <dbReference type="PROSITE" id="PS51819"/>
    </source>
</evidence>
<dbReference type="PROSITE" id="PS51819">
    <property type="entry name" value="VOC"/>
    <property type="match status" value="1"/>
</dbReference>
<keyword evidence="4" id="KW-1185">Reference proteome</keyword>